<name>A0A1G8U216_9ACTN</name>
<gene>
    <name evidence="1" type="ORF">SAMN05421806_101582</name>
</gene>
<keyword evidence="2" id="KW-1185">Reference proteome</keyword>
<evidence type="ECO:0000313" key="2">
    <source>
        <dbReference type="Proteomes" id="UP000199155"/>
    </source>
</evidence>
<dbReference type="Proteomes" id="UP000199155">
    <property type="component" value="Unassembled WGS sequence"/>
</dbReference>
<sequence>MSSGWGHALGETALTILVPEADPLMREDFPAHVSVLFPFLHEGHVDDSVRRRLGELVRGHEPFELTFAEFGRYPGVLYLEPWPADPLRALTKSVVAAWPECAPYGGIFGEAGLAPHLTLANSAGPDTADAAYDALERELAPRLPLTVTVREVTLVTWDGQAWRSTRSFPLGTDGTR</sequence>
<evidence type="ECO:0000313" key="1">
    <source>
        <dbReference type="EMBL" id="SDJ47674.1"/>
    </source>
</evidence>
<accession>A0A1G8U216</accession>
<proteinExistence type="predicted"/>
<dbReference type="EMBL" id="FNFF01000001">
    <property type="protein sequence ID" value="SDJ47674.1"/>
    <property type="molecule type" value="Genomic_DNA"/>
</dbReference>
<reference evidence="1 2" key="1">
    <citation type="submission" date="2016-10" db="EMBL/GenBank/DDBJ databases">
        <authorList>
            <person name="de Groot N.N."/>
        </authorList>
    </citation>
    <scope>NUCLEOTIDE SEQUENCE [LARGE SCALE GENOMIC DNA]</scope>
    <source>
        <strain evidence="1 2">CGMCC 4.5727</strain>
    </source>
</reference>
<dbReference type="RefSeq" id="WP_245769106.1">
    <property type="nucleotide sequence ID" value="NZ_FNFF01000001.1"/>
</dbReference>
<keyword evidence="1" id="KW-0436">Ligase</keyword>
<dbReference type="AlphaFoldDB" id="A0A1G8U216"/>
<dbReference type="InterPro" id="IPR009097">
    <property type="entry name" value="Cyclic_Pdiesterase"/>
</dbReference>
<dbReference type="GO" id="GO:0016874">
    <property type="term" value="F:ligase activity"/>
    <property type="evidence" value="ECO:0007669"/>
    <property type="project" value="UniProtKB-KW"/>
</dbReference>
<dbReference type="SUPFAM" id="SSF55144">
    <property type="entry name" value="LigT-like"/>
    <property type="match status" value="1"/>
</dbReference>
<organism evidence="1 2">
    <name type="scientific">Streptomyces indicus</name>
    <dbReference type="NCBI Taxonomy" id="417292"/>
    <lineage>
        <taxon>Bacteria</taxon>
        <taxon>Bacillati</taxon>
        <taxon>Actinomycetota</taxon>
        <taxon>Actinomycetes</taxon>
        <taxon>Kitasatosporales</taxon>
        <taxon>Streptomycetaceae</taxon>
        <taxon>Streptomyces</taxon>
    </lineage>
</organism>
<dbReference type="Gene3D" id="3.90.1140.10">
    <property type="entry name" value="Cyclic phosphodiesterase"/>
    <property type="match status" value="1"/>
</dbReference>
<dbReference type="STRING" id="417292.SAMN05421806_101582"/>
<dbReference type="Pfam" id="PF13563">
    <property type="entry name" value="2_5_RNA_ligase2"/>
    <property type="match status" value="1"/>
</dbReference>
<protein>
    <submittedName>
        <fullName evidence="1">2'-5' RNA ligase</fullName>
    </submittedName>
</protein>